<keyword evidence="8" id="KW-1185">Reference proteome</keyword>
<dbReference type="PANTHER" id="PTHR47227:SF8">
    <property type="entry name" value="DNA-DIRECTED RNA POLYMERASES II, IV AND V SUBUNIT 6A"/>
    <property type="match status" value="1"/>
</dbReference>
<dbReference type="GO" id="GO:0005666">
    <property type="term" value="C:RNA polymerase III complex"/>
    <property type="evidence" value="ECO:0007669"/>
    <property type="project" value="TreeGrafter"/>
</dbReference>
<dbReference type="SUPFAM" id="SSF63562">
    <property type="entry name" value="RPB6/omega subunit-like"/>
    <property type="match status" value="1"/>
</dbReference>
<keyword evidence="4" id="KW-0539">Nucleus</keyword>
<evidence type="ECO:0000256" key="6">
    <source>
        <dbReference type="SAM" id="MobiDB-lite"/>
    </source>
</evidence>
<evidence type="ECO:0000313" key="8">
    <source>
        <dbReference type="Proteomes" id="UP000026962"/>
    </source>
</evidence>
<dbReference type="GO" id="GO:0006360">
    <property type="term" value="P:transcription by RNA polymerase I"/>
    <property type="evidence" value="ECO:0007669"/>
    <property type="project" value="TreeGrafter"/>
</dbReference>
<dbReference type="PROSITE" id="PS01111">
    <property type="entry name" value="RNA_POL_K_14KD"/>
    <property type="match status" value="1"/>
</dbReference>
<dbReference type="GO" id="GO:0006366">
    <property type="term" value="P:transcription by RNA polymerase II"/>
    <property type="evidence" value="ECO:0007669"/>
    <property type="project" value="TreeGrafter"/>
</dbReference>
<keyword evidence="3" id="KW-0804">Transcription</keyword>
<comment type="similarity">
    <text evidence="5">Belongs to the archaeal Rpo6/eukaryotic RPB6 RNA polymerase subunit family.</text>
</comment>
<dbReference type="PIRSF" id="PIRSF500154">
    <property type="entry name" value="RPB6"/>
    <property type="match status" value="1"/>
</dbReference>
<dbReference type="GO" id="GO:0042797">
    <property type="term" value="P:tRNA transcription by RNA polymerase III"/>
    <property type="evidence" value="ECO:0007669"/>
    <property type="project" value="TreeGrafter"/>
</dbReference>
<dbReference type="OMA" id="SDSIFRW"/>
<evidence type="ECO:0000256" key="4">
    <source>
        <dbReference type="ARBA" id="ARBA00023242"/>
    </source>
</evidence>
<evidence type="ECO:0000256" key="2">
    <source>
        <dbReference type="ARBA" id="ARBA00022478"/>
    </source>
</evidence>
<dbReference type="GO" id="GO:0005736">
    <property type="term" value="C:RNA polymerase I complex"/>
    <property type="evidence" value="ECO:0007669"/>
    <property type="project" value="TreeGrafter"/>
</dbReference>
<dbReference type="PIRSF" id="PIRSF000778">
    <property type="entry name" value="RpoK/RPB6"/>
    <property type="match status" value="1"/>
</dbReference>
<dbReference type="SMART" id="SM01409">
    <property type="entry name" value="RNA_pol_Rpb6"/>
    <property type="match status" value="1"/>
</dbReference>
<dbReference type="Proteomes" id="UP000026962">
    <property type="component" value="Chromosome 3"/>
</dbReference>
<sequence>MADDDYNDMDMGYEDEPPEPEIEEGTEEEPENNNEDGPDEVVGAEAEDKDQEKTQRPRKTSKYMTKYERARILGTRALQISMNAPVMVELEGETDPLEIAMKELRARKIPFTIRRYLPDGSYEDWGVDELIVEDSWKRQVGGG</sequence>
<keyword evidence="2" id="KW-0240">DNA-directed RNA polymerase</keyword>
<dbReference type="Gene3D" id="3.90.940.10">
    <property type="match status" value="1"/>
</dbReference>
<accession>A0A0E0KFX4</accession>
<dbReference type="Gramene" id="OPUNC03G22650.1">
    <property type="protein sequence ID" value="OPUNC03G22650.1"/>
    <property type="gene ID" value="OPUNC03G22650"/>
</dbReference>
<reference evidence="7" key="1">
    <citation type="submission" date="2015-04" db="UniProtKB">
        <authorList>
            <consortium name="EnsemblPlants"/>
        </authorList>
    </citation>
    <scope>IDENTIFICATION</scope>
</reference>
<dbReference type="FunFam" id="3.90.940.10:FF:000003">
    <property type="entry name" value="DNA-directed RNA polymerases I, II, and III subunit RPABC2"/>
    <property type="match status" value="1"/>
</dbReference>
<dbReference type="eggNOG" id="KOG3405">
    <property type="taxonomic scope" value="Eukaryota"/>
</dbReference>
<dbReference type="InterPro" id="IPR028363">
    <property type="entry name" value="RPB6"/>
</dbReference>
<evidence type="ECO:0000256" key="1">
    <source>
        <dbReference type="ARBA" id="ARBA00004123"/>
    </source>
</evidence>
<dbReference type="PANTHER" id="PTHR47227">
    <property type="entry name" value="DNA-DIRECTED RNA POLYMERASE SUBUNIT K"/>
    <property type="match status" value="1"/>
</dbReference>
<proteinExistence type="inferred from homology"/>
<evidence type="ECO:0000313" key="7">
    <source>
        <dbReference type="EnsemblPlants" id="OPUNC03G22650.1"/>
    </source>
</evidence>
<dbReference type="InterPro" id="IPR036161">
    <property type="entry name" value="RPB6/omega-like_sf"/>
</dbReference>
<dbReference type="GO" id="GO:0003677">
    <property type="term" value="F:DNA binding"/>
    <property type="evidence" value="ECO:0007669"/>
    <property type="project" value="InterPro"/>
</dbReference>
<protein>
    <submittedName>
        <fullName evidence="7">Uncharacterized protein</fullName>
    </submittedName>
</protein>
<dbReference type="Pfam" id="PF01192">
    <property type="entry name" value="RNA_pol_Rpb6"/>
    <property type="match status" value="1"/>
</dbReference>
<feature type="compositionally biased region" description="Acidic residues" evidence="6">
    <location>
        <begin position="1"/>
        <end position="39"/>
    </location>
</feature>
<dbReference type="HOGENOM" id="CLU_112527_1_0_1"/>
<dbReference type="GO" id="GO:0003899">
    <property type="term" value="F:DNA-directed RNA polymerase activity"/>
    <property type="evidence" value="ECO:0007669"/>
    <property type="project" value="InterPro"/>
</dbReference>
<dbReference type="GO" id="GO:0000419">
    <property type="term" value="C:RNA polymerase V complex"/>
    <property type="evidence" value="ECO:0007669"/>
    <property type="project" value="UniProtKB-ARBA"/>
</dbReference>
<feature type="region of interest" description="Disordered" evidence="6">
    <location>
        <begin position="1"/>
        <end position="63"/>
    </location>
</feature>
<dbReference type="InterPro" id="IPR020708">
    <property type="entry name" value="DNA-dir_RNA_polK_14-18kDa_CS"/>
</dbReference>
<dbReference type="STRING" id="4537.A0A0E0KFX4"/>
<evidence type="ECO:0000256" key="3">
    <source>
        <dbReference type="ARBA" id="ARBA00023163"/>
    </source>
</evidence>
<comment type="subcellular location">
    <subcellularLocation>
        <location evidence="1">Nucleus</location>
    </subcellularLocation>
</comment>
<dbReference type="NCBIfam" id="NF002208">
    <property type="entry name" value="PRK01099.1-3"/>
    <property type="match status" value="1"/>
</dbReference>
<dbReference type="HAMAP" id="MF_00192">
    <property type="entry name" value="RNApol_arch_Rpo6"/>
    <property type="match status" value="1"/>
</dbReference>
<dbReference type="InterPro" id="IPR006111">
    <property type="entry name" value="Rpo6/Rpb6"/>
</dbReference>
<dbReference type="EnsemblPlants" id="OPUNC03G22650.1">
    <property type="protein sequence ID" value="OPUNC03G22650.1"/>
    <property type="gene ID" value="OPUNC03G22650"/>
</dbReference>
<dbReference type="GO" id="GO:0005665">
    <property type="term" value="C:RNA polymerase II, core complex"/>
    <property type="evidence" value="ECO:0007669"/>
    <property type="project" value="InterPro"/>
</dbReference>
<name>A0A0E0KFX4_ORYPU</name>
<evidence type="ECO:0000256" key="5">
    <source>
        <dbReference type="ARBA" id="ARBA00025773"/>
    </source>
</evidence>
<dbReference type="AlphaFoldDB" id="A0A0E0KFX4"/>
<reference evidence="7" key="2">
    <citation type="submission" date="2018-05" db="EMBL/GenBank/DDBJ databases">
        <title>OpunRS2 (Oryza punctata Reference Sequence Version 2).</title>
        <authorList>
            <person name="Zhang J."/>
            <person name="Kudrna D."/>
            <person name="Lee S."/>
            <person name="Talag J."/>
            <person name="Welchert J."/>
            <person name="Wing R.A."/>
        </authorList>
    </citation>
    <scope>NUCLEOTIDE SEQUENCE [LARGE SCALE GENOMIC DNA]</scope>
</reference>
<organism evidence="7">
    <name type="scientific">Oryza punctata</name>
    <name type="common">Red rice</name>
    <dbReference type="NCBI Taxonomy" id="4537"/>
    <lineage>
        <taxon>Eukaryota</taxon>
        <taxon>Viridiplantae</taxon>
        <taxon>Streptophyta</taxon>
        <taxon>Embryophyta</taxon>
        <taxon>Tracheophyta</taxon>
        <taxon>Spermatophyta</taxon>
        <taxon>Magnoliopsida</taxon>
        <taxon>Liliopsida</taxon>
        <taxon>Poales</taxon>
        <taxon>Poaceae</taxon>
        <taxon>BOP clade</taxon>
        <taxon>Oryzoideae</taxon>
        <taxon>Oryzeae</taxon>
        <taxon>Oryzinae</taxon>
        <taxon>Oryza</taxon>
    </lineage>
</organism>
<dbReference type="InterPro" id="IPR006110">
    <property type="entry name" value="Pol_omega/Rpo6/RPB6"/>
</dbReference>